<evidence type="ECO:0000313" key="2">
    <source>
        <dbReference type="Proteomes" id="UP001057279"/>
    </source>
</evidence>
<accession>A0ACB9VL08</accession>
<proteinExistence type="predicted"/>
<protein>
    <submittedName>
        <fullName evidence="1">Uncharacterized protein</fullName>
    </submittedName>
</protein>
<name>A0ACB9VL08_9CETA</name>
<gene>
    <name evidence="1" type="ORF">MJG53_001619</name>
</gene>
<dbReference type="Proteomes" id="UP001057279">
    <property type="component" value="Linkage Group LG01"/>
</dbReference>
<reference evidence="1" key="1">
    <citation type="submission" date="2022-03" db="EMBL/GenBank/DDBJ databases">
        <title>Genomic analyses of argali, domestic sheep and their hybrids provide insights into chromosomal evolution, heterosis and genetic basis of agronomic traits.</title>
        <authorList>
            <person name="Li M."/>
        </authorList>
    </citation>
    <scope>NUCLEOTIDE SEQUENCE</scope>
    <source>
        <strain evidence="1">F1 hybrid</strain>
    </source>
</reference>
<evidence type="ECO:0000313" key="1">
    <source>
        <dbReference type="EMBL" id="KAI4590570.1"/>
    </source>
</evidence>
<organism evidence="1 2">
    <name type="scientific">Ovis ammon polii x Ovis aries</name>
    <dbReference type="NCBI Taxonomy" id="2918886"/>
    <lineage>
        <taxon>Eukaryota</taxon>
        <taxon>Metazoa</taxon>
        <taxon>Chordata</taxon>
        <taxon>Craniata</taxon>
        <taxon>Vertebrata</taxon>
        <taxon>Euteleostomi</taxon>
        <taxon>Mammalia</taxon>
        <taxon>Eutheria</taxon>
        <taxon>Laurasiatheria</taxon>
        <taxon>Artiodactyla</taxon>
        <taxon>Ruminantia</taxon>
        <taxon>Pecora</taxon>
        <taxon>Bovidae</taxon>
        <taxon>Caprinae</taxon>
        <taxon>Ovis</taxon>
    </lineage>
</organism>
<dbReference type="EMBL" id="CM043026">
    <property type="protein sequence ID" value="KAI4590570.1"/>
    <property type="molecule type" value="Genomic_DNA"/>
</dbReference>
<keyword evidence="2" id="KW-1185">Reference proteome</keyword>
<comment type="caution">
    <text evidence="1">The sequence shown here is derived from an EMBL/GenBank/DDBJ whole genome shotgun (WGS) entry which is preliminary data.</text>
</comment>
<sequence length="2304" mass="259696">MEINQELRLQLAKYKQDFRDLTEKFLISQATAYSLANQLQKYKCEACKDIVESVLGEKLLFEVRRPAEKPAEKQTLDERLRTCDTLIRSQARELTQLRQTLQHGKDDSVLLKQHLKDLLTHNDQGSHQGQGFRERLSEGYRLAERIACKLSPEIYEDEDDEQAQEKLTPSMELQEVEKREVPEESRDECGLMPSILQASSDSHQPYSNDKFKDLEADLGQDGACGCSHAKEEEIPTNVSDNENYHKPMSGQELSFPSVNLQDDEKKVVFQQSQDECVSVPSTLQEDSACNQPYSDGKFAFDEEKVASATDGACGCSHAEEDEIPTGLPENQNDHDDMKGPEVVAPRFRRQLPQMRQNGVPRDSLDEYYLTYSVLPGLSDSFWPYRRNAIFSLEDVDVSYAWDVTKNLADLEDVEDQDIISSSVEQLVVEENKVQPDSLDECYLAASVGHHLAGSCHPYRSASFPTERREVCLALDVNGDTWEDCHRGPVSFPGSEVPISQAQLQKSTTVTDCLQRQLDQHFDCGDSKAMLGLSSTIWDFTSNSDSGNQGPLFLGRKGIWKCPPAPENVTEMRLKPLAFSPKDFVCIGELRCGLQAQTVKVRGRSSPEKCKQEPQLGPHTGNTERREGMEERKSTGFEDEKPREKQEPTLMEINQELRLQLAKYKQDFRDLTEKFLISQATAYSLANQLQKYKCEACKDIVESVLGEKLLFEVQRPAEKPAEKPMLDERLRMCDTLIRSQARELTQLRQTLQHGKDDSVLLKKHLKDLLTHNDQGSHQGQGFRERLSEGYRLAERIACKLSPEIYEDEDDEQAQEKLTPSMELQEVEKREVPEESKDECGLMPSILQRSSDSLQPYSNEKFKFNDLEADLGQDGACGCSHAKEDEIPTNISDNENYHKPMSGQELPFPSVNIQDDEKKVVFQQSQDECVSVPSSLQEGSACNQPYSDGEFALDEENVASAMDGACGCSHAEEDEIPTGLPENQNDHDDMKGPEVVALRFSRQLPQMRQNGVPRDSLDEYYLTSSVLPGLSDSFWPYRSNAIFSLEDVDVSYARDVTKNLTDLEDEEDQDIISSSVEQLVVEENEVQPDSLDECYLAASVGHHLAGSCHPYRSASFTTERREVCLALDVNDDTWEDCHWGPVSFPGSEVPISQAQLQESTHMTDCLQRQLDQHFDCGDNKAMLGLSSTIWDLTSNSDSGNQGPLFLDVKDIPRNALRSLNWAHTLETQKGERGWKKGNQQVWRMRNPKEKQECEACKDIIESVLGEKLLFEVRRPAEKLAEKPTLDERLRMCDTLIRSQARELTQLRQTLQDGKDDSVLLKQHLKDLLTHNDQGSHQGQGFRERLSEGYRLAERIACKLSPEIYEDDDDEQAQEKLTPSMELQEVEKREVPEESKDECGLMPSILQGSSDSHQPYSNDKFNDLEADLGQDGACGCSHATEEEIPTNISDNENYRKPMSGQELPFPSVNLQDDEKKVVFQQSQDECVSVPSTLQEDSACNQPYSDGKFAFDEENVASAMDGACGCSHAKEDEIPTGLPENQNDHDDMKGLEVVAPRFSRQLPQMRQNGVPRDSPDEYYLTSSVLPGLSDSFWPYRSNAIFSLEDVDVSYAWDVTKNLPDLEDKEDQDIISLSVEQLVVEENEVQPDSLDECYLSASVDRHLAGSCHPYRSASFPTERREVCLALDVNGDTWEDCHQGPVSFPGSEVPISQAQLQKSTHVTDCLQRQLDQHFDCGDSKAMLGLSSTIWDFTSNSDSGNQGPLFLELDASISMKNPPKLEGEGSTASTHEHPVCNKIKGLSVLRQKGIRRKTLFGKWSLACRPPLAFKCRSFICVDVMDIPRNALRNLNWAHTLETQKGERGWKKGNQQVLRMRNPKGKQECEACKDIVESVLGEKLLFEERRPAEKPADKPTLDERLTMCDTLIRSQARELTQLRQTLQDGKGDSVLLKQHLKDLLTHNDQGSHQGQGFRERLSEGYRLAERIACKLSPEIYEDDDDEQAQEKLTPSMELQEVEKREVTEESKDECGLMPSILQGSSDSHQPYSNDKFKDLEADLSQDGACGCSHAKEEEIPTNISENQNDHDDMKGPEVVAPRFSRQLPQMRGNGVPRDSPDEYYLTSSVLPGLSDSFWPYRSNAIFSLEDVDVSYAWDVTKNLADLEDEEDQDIISSSVEQLVVEENEVQPDSLDECYLAASVGHHLTGSCHPYRSASFPTERREVCLALDVNGDTWEDCHRGPVSFPGSEVPTSQAQLQKSTHVTDCLQRQLDQHFDCGDSKAMLGLSSTIWDLNSNSDSGNQGPLFLDTNYFRN</sequence>